<feature type="compositionally biased region" description="Low complexity" evidence="8">
    <location>
        <begin position="336"/>
        <end position="350"/>
    </location>
</feature>
<gene>
    <name evidence="10" type="ORF">GCM10023082_32620</name>
</gene>
<comment type="caution">
    <text evidence="10">The sequence shown here is derived from an EMBL/GenBank/DDBJ whole genome shotgun (WGS) entry which is preliminary data.</text>
</comment>
<dbReference type="PROSITE" id="PS00211">
    <property type="entry name" value="ABC_TRANSPORTER_1"/>
    <property type="match status" value="1"/>
</dbReference>
<keyword evidence="3" id="KW-0813">Transport</keyword>
<accession>A0ABP7F6P3</accession>
<dbReference type="Pfam" id="PF08352">
    <property type="entry name" value="oligo_HPY"/>
    <property type="match status" value="1"/>
</dbReference>
<dbReference type="Gene3D" id="3.40.50.300">
    <property type="entry name" value="P-loop containing nucleotide triphosphate hydrolases"/>
    <property type="match status" value="1"/>
</dbReference>
<evidence type="ECO:0000256" key="7">
    <source>
        <dbReference type="ARBA" id="ARBA00023136"/>
    </source>
</evidence>
<dbReference type="PROSITE" id="PS50893">
    <property type="entry name" value="ABC_TRANSPORTER_2"/>
    <property type="match status" value="1"/>
</dbReference>
<evidence type="ECO:0000313" key="11">
    <source>
        <dbReference type="Proteomes" id="UP001499884"/>
    </source>
</evidence>
<proteinExistence type="inferred from homology"/>
<keyword evidence="5" id="KW-0547">Nucleotide-binding</keyword>
<evidence type="ECO:0000256" key="2">
    <source>
        <dbReference type="ARBA" id="ARBA00005417"/>
    </source>
</evidence>
<evidence type="ECO:0000256" key="3">
    <source>
        <dbReference type="ARBA" id="ARBA00022448"/>
    </source>
</evidence>
<evidence type="ECO:0000256" key="5">
    <source>
        <dbReference type="ARBA" id="ARBA00022741"/>
    </source>
</evidence>
<evidence type="ECO:0000256" key="6">
    <source>
        <dbReference type="ARBA" id="ARBA00022840"/>
    </source>
</evidence>
<feature type="region of interest" description="Disordered" evidence="8">
    <location>
        <begin position="275"/>
        <end position="294"/>
    </location>
</feature>
<keyword evidence="11" id="KW-1185">Reference proteome</keyword>
<dbReference type="CDD" id="cd03257">
    <property type="entry name" value="ABC_NikE_OppD_transporters"/>
    <property type="match status" value="1"/>
</dbReference>
<dbReference type="InterPro" id="IPR027417">
    <property type="entry name" value="P-loop_NTPase"/>
</dbReference>
<sequence>MTTTGTAAPAAPATDTVLDVRDLRVSFGPGLDAVDGLTLSARRGETVAVVGESGCGKTLSALALTGLLPEGATATGSAVLDGHQLVGRGERQWRRLRGSKVSMIFQDAATALNPLMSVGAQIEEVMAIHGTHGRAARRARAVELLASVGVPDPAARARSHPHQLSGGMRQRVMIAIALAGSPDLVVADEPTTALDVTVQAQVLALLRESTRDAAVLFITHDMGVVAEIADRVVVMYAGSVVEAGPLDEVLERPHHPYTGALLASVPDPDTPRVGDLPTIPGRVPPLGERGTGCPFRDRCPKAEGRCAERPPLTEATPGGSAVACWFPDHPAPKPAPAEAAGPGAVRPGAVRPGGAGPGAVRPDGSAPGTGRPDAPTTPHQEDTP</sequence>
<dbReference type="InterPro" id="IPR003439">
    <property type="entry name" value="ABC_transporter-like_ATP-bd"/>
</dbReference>
<name>A0ABP7F6P3_9ACTN</name>
<dbReference type="InterPro" id="IPR017871">
    <property type="entry name" value="ABC_transporter-like_CS"/>
</dbReference>
<dbReference type="InterPro" id="IPR003593">
    <property type="entry name" value="AAA+_ATPase"/>
</dbReference>
<dbReference type="PANTHER" id="PTHR43297:SF2">
    <property type="entry name" value="DIPEPTIDE TRANSPORT ATP-BINDING PROTEIN DPPD"/>
    <property type="match status" value="1"/>
</dbReference>
<dbReference type="InterPro" id="IPR050388">
    <property type="entry name" value="ABC_Ni/Peptide_Import"/>
</dbReference>
<comment type="subcellular location">
    <subcellularLocation>
        <location evidence="1">Cell membrane</location>
        <topology evidence="1">Peripheral membrane protein</topology>
    </subcellularLocation>
</comment>
<evidence type="ECO:0000259" key="9">
    <source>
        <dbReference type="PROSITE" id="PS50893"/>
    </source>
</evidence>
<evidence type="ECO:0000256" key="1">
    <source>
        <dbReference type="ARBA" id="ARBA00004202"/>
    </source>
</evidence>
<dbReference type="NCBIfam" id="TIGR01727">
    <property type="entry name" value="oligo_HPY"/>
    <property type="match status" value="1"/>
</dbReference>
<keyword evidence="4" id="KW-1003">Cell membrane</keyword>
<feature type="region of interest" description="Disordered" evidence="8">
    <location>
        <begin position="308"/>
        <end position="384"/>
    </location>
</feature>
<dbReference type="Proteomes" id="UP001499884">
    <property type="component" value="Unassembled WGS sequence"/>
</dbReference>
<keyword evidence="7" id="KW-0472">Membrane</keyword>
<feature type="domain" description="ABC transporter" evidence="9">
    <location>
        <begin position="18"/>
        <end position="262"/>
    </location>
</feature>
<evidence type="ECO:0000256" key="8">
    <source>
        <dbReference type="SAM" id="MobiDB-lite"/>
    </source>
</evidence>
<dbReference type="SMART" id="SM00382">
    <property type="entry name" value="AAA"/>
    <property type="match status" value="1"/>
</dbReference>
<protein>
    <submittedName>
        <fullName evidence="10">ABC transporter ATP-binding protein</fullName>
    </submittedName>
</protein>
<dbReference type="Pfam" id="PF00005">
    <property type="entry name" value="ABC_tran"/>
    <property type="match status" value="1"/>
</dbReference>
<dbReference type="EMBL" id="BAABEP010000020">
    <property type="protein sequence ID" value="GAA3732651.1"/>
    <property type="molecule type" value="Genomic_DNA"/>
</dbReference>
<keyword evidence="6 10" id="KW-0067">ATP-binding</keyword>
<dbReference type="SUPFAM" id="SSF52540">
    <property type="entry name" value="P-loop containing nucleoside triphosphate hydrolases"/>
    <property type="match status" value="1"/>
</dbReference>
<dbReference type="InterPro" id="IPR013563">
    <property type="entry name" value="Oligopep_ABC_C"/>
</dbReference>
<dbReference type="GO" id="GO:0005524">
    <property type="term" value="F:ATP binding"/>
    <property type="evidence" value="ECO:0007669"/>
    <property type="project" value="UniProtKB-KW"/>
</dbReference>
<dbReference type="PANTHER" id="PTHR43297">
    <property type="entry name" value="OLIGOPEPTIDE TRANSPORT ATP-BINDING PROTEIN APPD"/>
    <property type="match status" value="1"/>
</dbReference>
<comment type="similarity">
    <text evidence="2">Belongs to the ABC transporter superfamily.</text>
</comment>
<reference evidence="11" key="1">
    <citation type="journal article" date="2019" name="Int. J. Syst. Evol. Microbiol.">
        <title>The Global Catalogue of Microorganisms (GCM) 10K type strain sequencing project: providing services to taxonomists for standard genome sequencing and annotation.</title>
        <authorList>
            <consortium name="The Broad Institute Genomics Platform"/>
            <consortium name="The Broad Institute Genome Sequencing Center for Infectious Disease"/>
            <person name="Wu L."/>
            <person name="Ma J."/>
        </authorList>
    </citation>
    <scope>NUCLEOTIDE SEQUENCE [LARGE SCALE GENOMIC DNA]</scope>
    <source>
        <strain evidence="11">JCM 30846</strain>
    </source>
</reference>
<organism evidence="10 11">
    <name type="scientific">Streptomyces tremellae</name>
    <dbReference type="NCBI Taxonomy" id="1124239"/>
    <lineage>
        <taxon>Bacteria</taxon>
        <taxon>Bacillati</taxon>
        <taxon>Actinomycetota</taxon>
        <taxon>Actinomycetes</taxon>
        <taxon>Kitasatosporales</taxon>
        <taxon>Streptomycetaceae</taxon>
        <taxon>Streptomyces</taxon>
    </lineage>
</organism>
<evidence type="ECO:0000256" key="4">
    <source>
        <dbReference type="ARBA" id="ARBA00022475"/>
    </source>
</evidence>
<evidence type="ECO:0000313" key="10">
    <source>
        <dbReference type="EMBL" id="GAA3732651.1"/>
    </source>
</evidence>